<keyword evidence="2" id="KW-1185">Reference proteome</keyword>
<organism evidence="1 2">
    <name type="scientific">Thalassotalea psychrophila</name>
    <dbReference type="NCBI Taxonomy" id="3065647"/>
    <lineage>
        <taxon>Bacteria</taxon>
        <taxon>Pseudomonadati</taxon>
        <taxon>Pseudomonadota</taxon>
        <taxon>Gammaproteobacteria</taxon>
        <taxon>Alteromonadales</taxon>
        <taxon>Colwelliaceae</taxon>
        <taxon>Thalassotalea</taxon>
    </lineage>
</organism>
<gene>
    <name evidence="1" type="ORF">RGQ13_14290</name>
</gene>
<dbReference type="Proteomes" id="UP001258994">
    <property type="component" value="Chromosome"/>
</dbReference>
<name>A0ABY9TR30_9GAMM</name>
<protein>
    <submittedName>
        <fullName evidence="1">Uncharacterized protein</fullName>
    </submittedName>
</protein>
<accession>A0ABY9TR30</accession>
<evidence type="ECO:0000313" key="2">
    <source>
        <dbReference type="Proteomes" id="UP001258994"/>
    </source>
</evidence>
<proteinExistence type="predicted"/>
<reference evidence="2" key="1">
    <citation type="submission" date="2023-09" db="EMBL/GenBank/DDBJ databases">
        <authorList>
            <person name="Li S."/>
            <person name="Li X."/>
            <person name="Zhang C."/>
            <person name="Zhao Z."/>
        </authorList>
    </citation>
    <scope>NUCLEOTIDE SEQUENCE [LARGE SCALE GENOMIC DNA]</scope>
    <source>
        <strain evidence="2">SQ149</strain>
    </source>
</reference>
<dbReference type="EMBL" id="CP134145">
    <property type="protein sequence ID" value="WNC71287.1"/>
    <property type="molecule type" value="Genomic_DNA"/>
</dbReference>
<evidence type="ECO:0000313" key="1">
    <source>
        <dbReference type="EMBL" id="WNC71287.1"/>
    </source>
</evidence>
<dbReference type="RefSeq" id="WP_348390423.1">
    <property type="nucleotide sequence ID" value="NZ_CP134145.1"/>
</dbReference>
<sequence length="84" mass="9621">MVTDPDISLEISSKDSLNVYIRLLNQYDDVNVVGPMLKIIDVPDSYPSRLSCWMLKTKQFWRKIPLMTKLAGKKMALLALVVDH</sequence>